<gene>
    <name evidence="2" type="ORF">KKI46_16590</name>
</gene>
<dbReference type="GeneID" id="88813321"/>
<dbReference type="EMBL" id="CP075898">
    <property type="protein sequence ID" value="QWB31865.1"/>
    <property type="molecule type" value="Genomic_DNA"/>
</dbReference>
<keyword evidence="3" id="KW-1185">Reference proteome</keyword>
<keyword evidence="1" id="KW-1133">Transmembrane helix</keyword>
<accession>A0ABX8GDY2</accession>
<feature type="transmembrane region" description="Helical" evidence="1">
    <location>
        <begin position="47"/>
        <end position="65"/>
    </location>
</feature>
<evidence type="ECO:0000313" key="2">
    <source>
        <dbReference type="EMBL" id="QWB31865.1"/>
    </source>
</evidence>
<organism evidence="2 3">
    <name type="scientific">Exiguobacterium acetylicum</name>
    <name type="common">Brevibacterium acetylicum</name>
    <dbReference type="NCBI Taxonomy" id="41170"/>
    <lineage>
        <taxon>Bacteria</taxon>
        <taxon>Bacillati</taxon>
        <taxon>Bacillota</taxon>
        <taxon>Bacilli</taxon>
        <taxon>Bacillales</taxon>
        <taxon>Bacillales Family XII. Incertae Sedis</taxon>
        <taxon>Exiguobacterium</taxon>
    </lineage>
</organism>
<feature type="transmembrane region" description="Helical" evidence="1">
    <location>
        <begin position="9"/>
        <end position="27"/>
    </location>
</feature>
<dbReference type="RefSeq" id="WP_029343402.1">
    <property type="nucleotide sequence ID" value="NZ_CP075898.1"/>
</dbReference>
<feature type="transmembrane region" description="Helical" evidence="1">
    <location>
        <begin position="127"/>
        <end position="150"/>
    </location>
</feature>
<dbReference type="Proteomes" id="UP000679498">
    <property type="component" value="Plasmid p1"/>
</dbReference>
<keyword evidence="1" id="KW-0472">Membrane</keyword>
<keyword evidence="1" id="KW-0812">Transmembrane</keyword>
<protein>
    <submittedName>
        <fullName evidence="2">Uncharacterized protein</fullName>
    </submittedName>
</protein>
<evidence type="ECO:0000313" key="3">
    <source>
        <dbReference type="Proteomes" id="UP000679498"/>
    </source>
</evidence>
<proteinExistence type="predicted"/>
<sequence>MPSTFFRKFLYVVLFAILLCVSIYYAFPYKKPNLLILENMRSVIVEANRLSIFIFGSTVTANVYLYNMKNKISSSSQLYSDQILWLYLSVFINILLVLSAFILKNISFTYGIDVSKDNLMMWSRIHFSVFMISLPIYLVTLFKFVEIFNINKDIRKHSKRIKRSLYLRNPLDMIFSNQKLLSKEVDSLVEGLSKKFFKVFNIPVIGYYIFYIIRGSGFRKNIILFILLKVVFKNNFFILKPLKKRKYQNLKIDIEIYAQQLDFLISQNSKDSINSYFRNWNDTITELYLHLFHTDYSKDENIDEIKLNLINDLYKDALSLHAKLIINTSKNYEHSEVQDKLIESFLNALPPKLENSTTDFSVYNKNINYFKNIYFEELKKLVIDSIKQDETTILKNILRMIEEETEGIFNQRFNLEINKDYEDLWITVLFNLIEINKIDHLSLITTLIIDSNKNQQFNSQKSSTVFKFSKDKSIPSSVLSVKPIIEIEEEAFVLNTKTIDGIYLAIVKANELELYKAAGYLVKVFSSYIEFSTIIERTSVIKKSHCLSPGKQINFKTNLSKFYYNNRSFEYCFSKSFVLFFCQYLYKDKLVLSRQPNNLDYLTYIPDLLKNPNEFWYFLSKLENKQKEYNMISLTNSDSEENKDYALQSIYKDGQQLSLF</sequence>
<geneLocation type="plasmid" evidence="2 3">
    <name>p1</name>
</geneLocation>
<keyword evidence="2" id="KW-0614">Plasmid</keyword>
<name>A0ABX8GDY2_EXIAC</name>
<evidence type="ECO:0000256" key="1">
    <source>
        <dbReference type="SAM" id="Phobius"/>
    </source>
</evidence>
<reference evidence="2 3" key="1">
    <citation type="submission" date="2021-05" db="EMBL/GenBank/DDBJ databases">
        <title>Biocontrol using Exiguobacterium acetylicum SI17 against litchi downy blight caused by Peronophythora litchii.</title>
        <authorList>
            <person name="Zheng L."/>
        </authorList>
    </citation>
    <scope>NUCLEOTIDE SEQUENCE [LARGE SCALE GENOMIC DNA]</scope>
    <source>
        <strain evidence="2 3">SI17</strain>
        <plasmid evidence="2 3">p1</plasmid>
    </source>
</reference>
<feature type="transmembrane region" description="Helical" evidence="1">
    <location>
        <begin position="85"/>
        <end position="107"/>
    </location>
</feature>
<feature type="transmembrane region" description="Helical" evidence="1">
    <location>
        <begin position="196"/>
        <end position="216"/>
    </location>
</feature>